<sequence length="316" mass="35537">MKISYFILFGIVTITNGKPAADTNYLVKNEHELEKLLRVLAKEGKYSSDSNQGNEQKDLQLINQIFANNVDKYPKLQNAQNLLEDVMFFRGNDNNDDTDDSVNGDIADLLNEIQRNLADDGSYVSELRCAGNRCQDKRVSADDRDHYRDEHDRNQPNLVCIGDTCTVPESAQSRYDDKDGNLKINSKQLAKKVKISNDLDAVVLGMSDVDNLLTNFNAHKVQGVQKVKGSKLLQNIDLDRLLNNQNIENKNANVEAVVFDLTNVENGDAVANEIKKVLSHDENTPEEDYDGNLVQQHLKSASIKMLEFHSILKSRA</sequence>
<evidence type="ECO:0000256" key="1">
    <source>
        <dbReference type="SAM" id="SignalP"/>
    </source>
</evidence>
<name>A0A2W1BR22_HELAM</name>
<protein>
    <submittedName>
        <fullName evidence="2">Uncharacterized protein</fullName>
    </submittedName>
</protein>
<reference evidence="2 3" key="1">
    <citation type="journal article" date="2017" name="BMC Biol.">
        <title>Genomic innovations, transcriptional plasticity and gene loss underlying the evolution and divergence of two highly polyphagous and invasive Helicoverpa pest species.</title>
        <authorList>
            <person name="Pearce S.L."/>
            <person name="Clarke D.F."/>
            <person name="East P.D."/>
            <person name="Elfekih S."/>
            <person name="Gordon K.H."/>
            <person name="Jermiin L.S."/>
            <person name="McGaughran A."/>
            <person name="Oakeshott J.G."/>
            <person name="Papanikolaou A."/>
            <person name="Perera O.P."/>
            <person name="Rane R.V."/>
            <person name="Richards S."/>
            <person name="Tay W.T."/>
            <person name="Walsh T.K."/>
            <person name="Anderson A."/>
            <person name="Anderson C.J."/>
            <person name="Asgari S."/>
            <person name="Board P.G."/>
            <person name="Bretschneider A."/>
            <person name="Campbell P.M."/>
            <person name="Chertemps T."/>
            <person name="Christeller J.T."/>
            <person name="Coppin C.W."/>
            <person name="Downes S.J."/>
            <person name="Duan G."/>
            <person name="Farnsworth C.A."/>
            <person name="Good R.T."/>
            <person name="Han L.B."/>
            <person name="Han Y.C."/>
            <person name="Hatje K."/>
            <person name="Horne I."/>
            <person name="Huang Y.P."/>
            <person name="Hughes D.S."/>
            <person name="Jacquin-Joly E."/>
            <person name="James W."/>
            <person name="Jhangiani S."/>
            <person name="Kollmar M."/>
            <person name="Kuwar S.S."/>
            <person name="Li S."/>
            <person name="Liu N.Y."/>
            <person name="Maibeche M.T."/>
            <person name="Miller J.R."/>
            <person name="Montagne N."/>
            <person name="Perry T."/>
            <person name="Qu J."/>
            <person name="Song S.V."/>
            <person name="Sutton G.G."/>
            <person name="Vogel H."/>
            <person name="Walenz B.P."/>
            <person name="Xu W."/>
            <person name="Zhang H.J."/>
            <person name="Zou Z."/>
            <person name="Batterham P."/>
            <person name="Edwards O.R."/>
            <person name="Feyereisen R."/>
            <person name="Gibbs R.A."/>
            <person name="Heckel D.G."/>
            <person name="McGrath A."/>
            <person name="Robin C."/>
            <person name="Scherer S.E."/>
            <person name="Worley K.C."/>
            <person name="Wu Y.D."/>
        </authorList>
    </citation>
    <scope>NUCLEOTIDE SEQUENCE [LARGE SCALE GENOMIC DNA]</scope>
    <source>
        <strain evidence="2">Harm_GR_Male_#8</strain>
        <tissue evidence="2">Whole organism</tissue>
    </source>
</reference>
<gene>
    <name evidence="2" type="primary">HaOG203175</name>
    <name evidence="2" type="ORF">B5X24_HaOG203175</name>
</gene>
<proteinExistence type="predicted"/>
<accession>A0A2W1BR22</accession>
<dbReference type="AlphaFoldDB" id="A0A2W1BR22"/>
<feature type="signal peptide" evidence="1">
    <location>
        <begin position="1"/>
        <end position="17"/>
    </location>
</feature>
<organism evidence="2 3">
    <name type="scientific">Helicoverpa armigera</name>
    <name type="common">Cotton bollworm</name>
    <name type="synonym">Heliothis armigera</name>
    <dbReference type="NCBI Taxonomy" id="29058"/>
    <lineage>
        <taxon>Eukaryota</taxon>
        <taxon>Metazoa</taxon>
        <taxon>Ecdysozoa</taxon>
        <taxon>Arthropoda</taxon>
        <taxon>Hexapoda</taxon>
        <taxon>Insecta</taxon>
        <taxon>Pterygota</taxon>
        <taxon>Neoptera</taxon>
        <taxon>Endopterygota</taxon>
        <taxon>Lepidoptera</taxon>
        <taxon>Glossata</taxon>
        <taxon>Ditrysia</taxon>
        <taxon>Noctuoidea</taxon>
        <taxon>Noctuidae</taxon>
        <taxon>Heliothinae</taxon>
        <taxon>Helicoverpa</taxon>
    </lineage>
</organism>
<keyword evidence="3" id="KW-1185">Reference proteome</keyword>
<dbReference type="EMBL" id="KZ149926">
    <property type="protein sequence ID" value="PZC77552.1"/>
    <property type="molecule type" value="Genomic_DNA"/>
</dbReference>
<evidence type="ECO:0000313" key="2">
    <source>
        <dbReference type="EMBL" id="PZC77552.1"/>
    </source>
</evidence>
<feature type="chain" id="PRO_5015876592" evidence="1">
    <location>
        <begin position="18"/>
        <end position="316"/>
    </location>
</feature>
<dbReference type="Proteomes" id="UP000249218">
    <property type="component" value="Unassembled WGS sequence"/>
</dbReference>
<evidence type="ECO:0000313" key="3">
    <source>
        <dbReference type="Proteomes" id="UP000249218"/>
    </source>
</evidence>
<keyword evidence="1" id="KW-0732">Signal</keyword>